<sequence>MSALLDAQGENVKALLERSKPWPRQADGPAAESRERPALSAARAVLSVALALAAPDSAAELVRQSSAHWQRAEVVPGGLPHAFPDALFATSDRQLRSVLHQVEESADGPAAAYVALVALALRAGLPSPAAQVELPVLFDRGGSGGSAVLRLRALPVGPSGLYPDPVLMPFLVSDAAFGESLLRAWSAAPQRPEGWCVTWAIVDHEVPCNDVIYGSLGAAFAVALDELTRRLRRWLGRIPVVRLKQLDHRWAVSGVVGADGNLGTVTGCDRKLEAARQAELRVVFPEVCSPDAAPAAKRLHVTVGYAADVRQAVQLTRKRFTKGFWAAVTTVAVTAAVGGSLLYSQHLSTQARDRVQATRDTAARVAATADQLSVGDSGGLSLLLAMASDDIAASTGQSTDTFDSLARNYSTLVHILRPQHGRYEEPAVSGDGTLALLDTTAGSVQLVSTKAGRVLWQHDYPPGLELSARQVYVDGLAFSPKGQAAAFASSDLKITVLAPAGAAWTPGTTLTLPVPSKRGPLNFELNAAKLLGFSPDGTSIVAYGDRSGLFRFDLGHPAAPPVHCTEPSDVVGLAVAGDGALLVRPHEITKVNPGDCSMSTVMTAPAEATWQCAVIQANGVPVGFATRGSQLLALQPGEAEVVLGDRGPYSQVHATLSSDDVHVSASTSAVTVGWQVTRHAQEFGLRAPGVAAASEGDTVWVHDGIAEILDRGHTPATVKAVRFIGGQSVAWAGPDLVIRRFSNVYVAPGGASGLNSASARMLASPPGESVLELATSPGGPWAGAILSDKTGTRKSVLVWDVPSGRQLPTATGANDVPMHVAFCDAELFVSYRDGDLRRYGLRDGHWAQAGSLRLSGHAQAIGCRDGADSLYAVVADNSDSPPTAVKVRRSDLAVVATTRLTGATGLARLVVLQDGQVVIGYGDGQVIFLDPQLFVRGTYADSTLAYVLGIAEVPGFNQVIVSGRAKSIVLDRVTRLPQAGVWTIGGPFISADASGDGRLLATYNFFGAELDIWSLTKPDLRRRVCQAVGRDLTAREWATFVGPNPTYHPVCAGLL</sequence>
<accession>A0A8J8BBE7</accession>
<reference evidence="2" key="1">
    <citation type="submission" date="2021-04" db="EMBL/GenBank/DDBJ databases">
        <title>Genome based classification of Actinospica acidithermotolerans sp. nov., an actinobacterium isolated from an Indonesian hot spring.</title>
        <authorList>
            <person name="Kusuma A.B."/>
            <person name="Putra K.E."/>
            <person name="Nafisah S."/>
            <person name="Loh J."/>
            <person name="Nouioui I."/>
            <person name="Goodfellow M."/>
        </authorList>
    </citation>
    <scope>NUCLEOTIDE SEQUENCE</scope>
    <source>
        <strain evidence="2">DSM 45618</strain>
    </source>
</reference>
<dbReference type="EMBL" id="JAGSXH010000038">
    <property type="protein sequence ID" value="MBS2963967.1"/>
    <property type="molecule type" value="Genomic_DNA"/>
</dbReference>
<dbReference type="InterPro" id="IPR011047">
    <property type="entry name" value="Quinoprotein_ADH-like_sf"/>
</dbReference>
<dbReference type="Gene3D" id="2.130.10.10">
    <property type="entry name" value="YVTN repeat-like/Quinoprotein amine dehydrogenase"/>
    <property type="match status" value="1"/>
</dbReference>
<proteinExistence type="predicted"/>
<dbReference type="AlphaFoldDB" id="A0A8J8BBE7"/>
<dbReference type="Proteomes" id="UP000677913">
    <property type="component" value="Unassembled WGS sequence"/>
</dbReference>
<dbReference type="InterPro" id="IPR015943">
    <property type="entry name" value="WD40/YVTN_repeat-like_dom_sf"/>
</dbReference>
<evidence type="ECO:0000313" key="2">
    <source>
        <dbReference type="EMBL" id="MBS2963967.1"/>
    </source>
</evidence>
<gene>
    <name evidence="2" type="ORF">KGA66_13000</name>
</gene>
<name>A0A8J8BBE7_9ACTN</name>
<dbReference type="Gene3D" id="3.30.230.10">
    <property type="match status" value="1"/>
</dbReference>
<feature type="region of interest" description="Disordered" evidence="1">
    <location>
        <begin position="15"/>
        <end position="35"/>
    </location>
</feature>
<evidence type="ECO:0000313" key="3">
    <source>
        <dbReference type="Proteomes" id="UP000677913"/>
    </source>
</evidence>
<dbReference type="SUPFAM" id="SSF50978">
    <property type="entry name" value="WD40 repeat-like"/>
    <property type="match status" value="1"/>
</dbReference>
<evidence type="ECO:0000256" key="1">
    <source>
        <dbReference type="SAM" id="MobiDB-lite"/>
    </source>
</evidence>
<protein>
    <submittedName>
        <fullName evidence="2">Uncharacterized protein</fullName>
    </submittedName>
</protein>
<comment type="caution">
    <text evidence="2">The sequence shown here is derived from an EMBL/GenBank/DDBJ whole genome shotgun (WGS) entry which is preliminary data.</text>
</comment>
<organism evidence="2 3">
    <name type="scientific">Actinocrinis puniceicyclus</name>
    <dbReference type="NCBI Taxonomy" id="977794"/>
    <lineage>
        <taxon>Bacteria</taxon>
        <taxon>Bacillati</taxon>
        <taxon>Actinomycetota</taxon>
        <taxon>Actinomycetes</taxon>
        <taxon>Catenulisporales</taxon>
        <taxon>Actinospicaceae</taxon>
        <taxon>Actinocrinis</taxon>
    </lineage>
</organism>
<keyword evidence="3" id="KW-1185">Reference proteome</keyword>
<dbReference type="RefSeq" id="WP_211468151.1">
    <property type="nucleotide sequence ID" value="NZ_JAGSXH010000038.1"/>
</dbReference>
<dbReference type="SUPFAM" id="SSF50998">
    <property type="entry name" value="Quinoprotein alcohol dehydrogenase-like"/>
    <property type="match status" value="1"/>
</dbReference>
<dbReference type="InterPro" id="IPR036322">
    <property type="entry name" value="WD40_repeat_dom_sf"/>
</dbReference>
<dbReference type="InterPro" id="IPR014721">
    <property type="entry name" value="Ribsml_uS5_D2-typ_fold_subgr"/>
</dbReference>